<dbReference type="Proteomes" id="UP000662314">
    <property type="component" value="Unassembled WGS sequence"/>
</dbReference>
<keyword evidence="2" id="KW-1185">Reference proteome</keyword>
<name>A0A8J7LI76_9NOST</name>
<sequence>MRYGRNRPNAPEISGGWLATKDDLGRSNHLYVRRRTIPEMKNAYGRSIPYTPAFSNISLERFTCSGIATG</sequence>
<protein>
    <submittedName>
        <fullName evidence="1">Uncharacterized protein</fullName>
    </submittedName>
</protein>
<organism evidence="1 2">
    <name type="scientific">Dendronalium phyllosphericum CENA369</name>
    <dbReference type="NCBI Taxonomy" id="1725256"/>
    <lineage>
        <taxon>Bacteria</taxon>
        <taxon>Bacillati</taxon>
        <taxon>Cyanobacteriota</taxon>
        <taxon>Cyanophyceae</taxon>
        <taxon>Nostocales</taxon>
        <taxon>Nostocaceae</taxon>
        <taxon>Dendronalium</taxon>
        <taxon>Dendronalium phyllosphericum</taxon>
    </lineage>
</organism>
<comment type="caution">
    <text evidence="1">The sequence shown here is derived from an EMBL/GenBank/DDBJ whole genome shotgun (WGS) entry which is preliminary data.</text>
</comment>
<evidence type="ECO:0000313" key="2">
    <source>
        <dbReference type="Proteomes" id="UP000662314"/>
    </source>
</evidence>
<proteinExistence type="predicted"/>
<dbReference type="AlphaFoldDB" id="A0A8J7LI76"/>
<dbReference type="EMBL" id="JAECZA010000299">
    <property type="protein sequence ID" value="MBH8577931.1"/>
    <property type="molecule type" value="Genomic_DNA"/>
</dbReference>
<gene>
    <name evidence="1" type="ORF">I8752_34215</name>
</gene>
<accession>A0A8J7LI76</accession>
<evidence type="ECO:0000313" key="1">
    <source>
        <dbReference type="EMBL" id="MBH8577931.1"/>
    </source>
</evidence>
<reference evidence="1 2" key="1">
    <citation type="journal article" date="2021" name="Int. J. Syst. Evol. Microbiol.">
        <title>Amazonocrinis nigriterrae gen. nov., sp. nov., Atlanticothrix silvestris gen. nov., sp. nov. and Dendronalium phyllosphericum gen. nov., sp. nov., nostocacean cyanobacteria from Brazilian environments.</title>
        <authorList>
            <person name="Alvarenga D.O."/>
            <person name="Andreote A.P.D."/>
            <person name="Branco L.H.Z."/>
            <person name="Delbaje E."/>
            <person name="Cruz R.B."/>
            <person name="Varani A.M."/>
            <person name="Fiore M.F."/>
        </authorList>
    </citation>
    <scope>NUCLEOTIDE SEQUENCE [LARGE SCALE GENOMIC DNA]</scope>
    <source>
        <strain evidence="1 2">CENA369</strain>
    </source>
</reference>
<dbReference type="RefSeq" id="WP_214436609.1">
    <property type="nucleotide sequence ID" value="NZ_CAWPUQ010000236.1"/>
</dbReference>